<sequence length="175" mass="20846">MSNLESSQEKNNIIIQDLKLEINQLKEKIENKNKYIKERNSIIDRLEHDKENIISNFKEKNYIFENESKEEKVKFNIELERLQAEYARRKQYLEIETKKVKEEKLRYTKEYQENLKTTSSEFVKETVKDLEAREKKLSKYANWWSISGAAVLAIGLILTIIISFWNSFGISPNMS</sequence>
<comment type="caution">
    <text evidence="3">The sequence shown here is derived from an EMBL/GenBank/DDBJ whole genome shotgun (WGS) entry which is preliminary data.</text>
</comment>
<dbReference type="EMBL" id="JABXXR010000191">
    <property type="protein sequence ID" value="NVN41819.1"/>
    <property type="molecule type" value="Genomic_DNA"/>
</dbReference>
<organism evidence="3 4">
    <name type="scientific">Ameyamaea chiangmaiensis</name>
    <dbReference type="NCBI Taxonomy" id="442969"/>
    <lineage>
        <taxon>Bacteria</taxon>
        <taxon>Pseudomonadati</taxon>
        <taxon>Pseudomonadota</taxon>
        <taxon>Alphaproteobacteria</taxon>
        <taxon>Acetobacterales</taxon>
        <taxon>Acetobacteraceae</taxon>
        <taxon>Ameyamaea</taxon>
    </lineage>
</organism>
<evidence type="ECO:0000256" key="1">
    <source>
        <dbReference type="SAM" id="Coils"/>
    </source>
</evidence>
<feature type="transmembrane region" description="Helical" evidence="2">
    <location>
        <begin position="143"/>
        <end position="165"/>
    </location>
</feature>
<keyword evidence="1" id="KW-0175">Coiled coil</keyword>
<keyword evidence="2" id="KW-1133">Transmembrane helix</keyword>
<evidence type="ECO:0000313" key="4">
    <source>
        <dbReference type="Proteomes" id="UP000585665"/>
    </source>
</evidence>
<evidence type="ECO:0000313" key="3">
    <source>
        <dbReference type="EMBL" id="NVN41819.1"/>
    </source>
</evidence>
<keyword evidence="2" id="KW-0812">Transmembrane</keyword>
<dbReference type="Proteomes" id="UP000585665">
    <property type="component" value="Unassembled WGS sequence"/>
</dbReference>
<accession>A0A850PGP2</accession>
<evidence type="ECO:0000256" key="2">
    <source>
        <dbReference type="SAM" id="Phobius"/>
    </source>
</evidence>
<proteinExistence type="predicted"/>
<protein>
    <submittedName>
        <fullName evidence="3">Uncharacterized protein</fullName>
    </submittedName>
</protein>
<keyword evidence="2" id="KW-0472">Membrane</keyword>
<reference evidence="3 4" key="1">
    <citation type="submission" date="2020-06" db="EMBL/GenBank/DDBJ databases">
        <title>Description of novel acetic acid bacteria.</title>
        <authorList>
            <person name="Sombolestani A."/>
        </authorList>
    </citation>
    <scope>NUCLEOTIDE SEQUENCE [LARGE SCALE GENOMIC DNA]</scope>
    <source>
        <strain evidence="3 4">LMG 27010</strain>
    </source>
</reference>
<dbReference type="AlphaFoldDB" id="A0A850PGP2"/>
<name>A0A850PGP2_9PROT</name>
<gene>
    <name evidence="3" type="ORF">HUK82_14805</name>
</gene>
<feature type="coiled-coil region" evidence="1">
    <location>
        <begin position="8"/>
        <end position="35"/>
    </location>
</feature>
<keyword evidence="4" id="KW-1185">Reference proteome</keyword>
<dbReference type="RefSeq" id="WP_176614685.1">
    <property type="nucleotide sequence ID" value="NZ_JABXXR010000191.1"/>
</dbReference>